<name>A0A2M7U4D3_9BACT</name>
<protein>
    <submittedName>
        <fullName evidence="3">Uncharacterized protein</fullName>
    </submittedName>
</protein>
<evidence type="ECO:0000313" key="4">
    <source>
        <dbReference type="Proteomes" id="UP000230027"/>
    </source>
</evidence>
<keyword evidence="1" id="KW-0175">Coiled coil</keyword>
<feature type="coiled-coil region" evidence="1">
    <location>
        <begin position="97"/>
        <end position="124"/>
    </location>
</feature>
<organism evidence="3 4">
    <name type="scientific">Candidatus Roizmanbacteria bacterium CG_4_10_14_0_2_um_filter_36_9</name>
    <dbReference type="NCBI Taxonomy" id="1974823"/>
    <lineage>
        <taxon>Bacteria</taxon>
        <taxon>Candidatus Roizmaniibacteriota</taxon>
    </lineage>
</organism>
<sequence length="929" mass="106443">VKICLLLALIVYVFFYRSYFSGQLVGFFMYNKIPEAYYKISKTINSDPREGRVLHLPMYKIGYWKYYSWGYFGSSFMQYLLEKPLIDKTFEPASLENWALIEQLDNLQTEIQSVQNEDIQSQRAKEMFDTLSAAGIRYVVLDNSITGRVAVRGIEVRDIGNYSDSEKMIFLLKKLGYLKEIEREDIDLASYNFRDLYPHYEPLDSQEKYGLTLYEITDVKPQIDFISQVTETPESLSWELLHRDGISALGHTIQRDFPESMIFPFIGNESLFIKKGQTIELRVPINKTADTYNYQLIGNGLLPSYDHLIEVTATRVEDQLTVQLYEIPAPAVGHVEQRTLIGTYEYTINETEFIKGESRLSTQFMSGARIFDTEVIDHYRIEVDGQRIPLPRMISAEPVSIGAVLVESNSISVSLLERNGRVHIDAGSITTLANEECYLDQQSNFSHTSKVSSPSGIMIATKNGSTCVVSSIIDIPTNDSVYEELRFVASGTNKDLDKKFGYGEMHRPGKPILRDIVQSYEKPSYFVGCVRERTYGICPVAPSGINLGQQKEYVIPVNTDMNMMASPVVYFEIRPSIFEEIAATIKNIYIDTYKRTKTDTVTIPPLYFPNKVVIEGENITMSFPVDISNKSYLSSYGDDFPMHETWQKDSYRTVRLSDDNKLVSYIDYSSSRFSINLPYSSNRMYIWLLDYNLLSGEYPSYILEDDFRTLKKFERVSLWQGYPDVTGYRLLQNPEYFFTKEVDVKNVLNNVQMAQAYTYVIPQPWLQDTKSKVFSIEQSSQNDGLMLVDSIDIINIPNYWANLALVPENGAATKYMMPTEVSYKRIMPALIKVDISSEKAGLALLKFTEGYDKQWGVYESISGLMFGRAKSPSIRCDTYANCFEISMQKGSKTLYVFFWPERLAITGWIATIAGVIVVILLWRRKKLHA</sequence>
<reference evidence="4" key="1">
    <citation type="submission" date="2017-09" db="EMBL/GenBank/DDBJ databases">
        <title>Depth-based differentiation of microbial function through sediment-hosted aquifers and enrichment of novel symbionts in the deep terrestrial subsurface.</title>
        <authorList>
            <person name="Probst A.J."/>
            <person name="Ladd B."/>
            <person name="Jarett J.K."/>
            <person name="Geller-Mcgrath D.E."/>
            <person name="Sieber C.M.K."/>
            <person name="Emerson J.B."/>
            <person name="Anantharaman K."/>
            <person name="Thomas B.C."/>
            <person name="Malmstrom R."/>
            <person name="Stieglmeier M."/>
            <person name="Klingl A."/>
            <person name="Woyke T."/>
            <person name="Ryan C.M."/>
            <person name="Banfield J.F."/>
        </authorList>
    </citation>
    <scope>NUCLEOTIDE SEQUENCE [LARGE SCALE GENOMIC DNA]</scope>
</reference>
<gene>
    <name evidence="3" type="ORF">COY14_02140</name>
</gene>
<evidence type="ECO:0000256" key="1">
    <source>
        <dbReference type="SAM" id="Coils"/>
    </source>
</evidence>
<dbReference type="EMBL" id="PFOD01000046">
    <property type="protein sequence ID" value="PIZ65518.1"/>
    <property type="molecule type" value="Genomic_DNA"/>
</dbReference>
<feature type="non-terminal residue" evidence="3">
    <location>
        <position position="1"/>
    </location>
</feature>
<accession>A0A2M7U4D3</accession>
<keyword evidence="2" id="KW-0472">Membrane</keyword>
<feature type="transmembrane region" description="Helical" evidence="2">
    <location>
        <begin position="903"/>
        <end position="922"/>
    </location>
</feature>
<comment type="caution">
    <text evidence="3">The sequence shown here is derived from an EMBL/GenBank/DDBJ whole genome shotgun (WGS) entry which is preliminary data.</text>
</comment>
<dbReference type="AlphaFoldDB" id="A0A2M7U4D3"/>
<evidence type="ECO:0000313" key="3">
    <source>
        <dbReference type="EMBL" id="PIZ65518.1"/>
    </source>
</evidence>
<evidence type="ECO:0000256" key="2">
    <source>
        <dbReference type="SAM" id="Phobius"/>
    </source>
</evidence>
<proteinExistence type="predicted"/>
<keyword evidence="2" id="KW-0812">Transmembrane</keyword>
<dbReference type="Proteomes" id="UP000230027">
    <property type="component" value="Unassembled WGS sequence"/>
</dbReference>
<keyword evidence="2" id="KW-1133">Transmembrane helix</keyword>